<dbReference type="VEuPathDB" id="FungiDB:GLRG_10258"/>
<evidence type="ECO:0000313" key="2">
    <source>
        <dbReference type="EMBL" id="EFQ35114.1"/>
    </source>
</evidence>
<evidence type="ECO:0000313" key="3">
    <source>
        <dbReference type="Proteomes" id="UP000008782"/>
    </source>
</evidence>
<gene>
    <name evidence="2" type="ORF">GLRG_10258</name>
</gene>
<proteinExistence type="predicted"/>
<dbReference type="InterPro" id="IPR015797">
    <property type="entry name" value="NUDIX_hydrolase-like_dom_sf"/>
</dbReference>
<feature type="domain" description="Nudix hydrolase" evidence="1">
    <location>
        <begin position="39"/>
        <end position="91"/>
    </location>
</feature>
<reference evidence="3" key="1">
    <citation type="journal article" date="2012" name="Nat. Genet.">
        <title>Lifestyle transitions in plant pathogenic Colletotrichum fungi deciphered by genome and transcriptome analyses.</title>
        <authorList>
            <person name="O'Connell R.J."/>
            <person name="Thon M.R."/>
            <person name="Hacquard S."/>
            <person name="Amyotte S.G."/>
            <person name="Kleemann J."/>
            <person name="Torres M.F."/>
            <person name="Damm U."/>
            <person name="Buiate E.A."/>
            <person name="Epstein L."/>
            <person name="Alkan N."/>
            <person name="Altmueller J."/>
            <person name="Alvarado-Balderrama L."/>
            <person name="Bauser C.A."/>
            <person name="Becker C."/>
            <person name="Birren B.W."/>
            <person name="Chen Z."/>
            <person name="Choi J."/>
            <person name="Crouch J.A."/>
            <person name="Duvick J.P."/>
            <person name="Farman M.A."/>
            <person name="Gan P."/>
            <person name="Heiman D."/>
            <person name="Henrissat B."/>
            <person name="Howard R.J."/>
            <person name="Kabbage M."/>
            <person name="Koch C."/>
            <person name="Kracher B."/>
            <person name="Kubo Y."/>
            <person name="Law A.D."/>
            <person name="Lebrun M.-H."/>
            <person name="Lee Y.-H."/>
            <person name="Miyara I."/>
            <person name="Moore N."/>
            <person name="Neumann U."/>
            <person name="Nordstroem K."/>
            <person name="Panaccione D.G."/>
            <person name="Panstruga R."/>
            <person name="Place M."/>
            <person name="Proctor R.H."/>
            <person name="Prusky D."/>
            <person name="Rech G."/>
            <person name="Reinhardt R."/>
            <person name="Rollins J.A."/>
            <person name="Rounsley S."/>
            <person name="Schardl C.L."/>
            <person name="Schwartz D.C."/>
            <person name="Shenoy N."/>
            <person name="Shirasu K."/>
            <person name="Sikhakolli U.R."/>
            <person name="Stueber K."/>
            <person name="Sukno S.A."/>
            <person name="Sweigard J.A."/>
            <person name="Takano Y."/>
            <person name="Takahara H."/>
            <person name="Trail F."/>
            <person name="van der Does H.C."/>
            <person name="Voll L.M."/>
            <person name="Will I."/>
            <person name="Young S."/>
            <person name="Zeng Q."/>
            <person name="Zhang J."/>
            <person name="Zhou S."/>
            <person name="Dickman M.B."/>
            <person name="Schulze-Lefert P."/>
            <person name="Ver Loren van Themaat E."/>
            <person name="Ma L.-J."/>
            <person name="Vaillancourt L.J."/>
        </authorList>
    </citation>
    <scope>NUCLEOTIDE SEQUENCE [LARGE SCALE GENOMIC DNA]</scope>
    <source>
        <strain evidence="3">M1.001 / M2 / FGSC 10212</strain>
    </source>
</reference>
<sequence>MIDEDTTHYVINRRYFDYSAVLKISRHYYSISRTVRLTFPITGQFPSGHLDYNEAISAYAKRETLEKTGLVVKVTRLVAVTNSVFSDVGKHFITRCLCSASPWIWRPTRSLQNLTNWSRPIRGLIIGKDHETCSKRF</sequence>
<dbReference type="GeneID" id="24415623"/>
<name>E3QW80_COLGM</name>
<dbReference type="InterPro" id="IPR000086">
    <property type="entry name" value="NUDIX_hydrolase_dom"/>
</dbReference>
<dbReference type="AlphaFoldDB" id="E3QW80"/>
<dbReference type="EMBL" id="GG697388">
    <property type="protein sequence ID" value="EFQ35114.1"/>
    <property type="molecule type" value="Genomic_DNA"/>
</dbReference>
<protein>
    <submittedName>
        <fullName evidence="2">Nudix domain-containing protein</fullName>
    </submittedName>
</protein>
<dbReference type="Gene3D" id="3.90.79.10">
    <property type="entry name" value="Nucleoside Triphosphate Pyrophosphohydrolase"/>
    <property type="match status" value="1"/>
</dbReference>
<keyword evidence="3" id="KW-1185">Reference proteome</keyword>
<dbReference type="STRING" id="645133.E3QW80"/>
<organism evidence="3">
    <name type="scientific">Colletotrichum graminicola (strain M1.001 / M2 / FGSC 10212)</name>
    <name type="common">Maize anthracnose fungus</name>
    <name type="synonym">Glomerella graminicola</name>
    <dbReference type="NCBI Taxonomy" id="645133"/>
    <lineage>
        <taxon>Eukaryota</taxon>
        <taxon>Fungi</taxon>
        <taxon>Dikarya</taxon>
        <taxon>Ascomycota</taxon>
        <taxon>Pezizomycotina</taxon>
        <taxon>Sordariomycetes</taxon>
        <taxon>Hypocreomycetidae</taxon>
        <taxon>Glomerellales</taxon>
        <taxon>Glomerellaceae</taxon>
        <taxon>Colletotrichum</taxon>
        <taxon>Colletotrichum graminicola species complex</taxon>
    </lineage>
</organism>
<dbReference type="Proteomes" id="UP000008782">
    <property type="component" value="Unassembled WGS sequence"/>
</dbReference>
<dbReference type="Pfam" id="PF00293">
    <property type="entry name" value="NUDIX"/>
    <property type="match status" value="1"/>
</dbReference>
<accession>E3QW80</accession>
<dbReference type="OrthoDB" id="447842at2759"/>
<dbReference type="RefSeq" id="XP_008099134.1">
    <property type="nucleotide sequence ID" value="XM_008100943.1"/>
</dbReference>
<evidence type="ECO:0000259" key="1">
    <source>
        <dbReference type="Pfam" id="PF00293"/>
    </source>
</evidence>
<dbReference type="HOGENOM" id="CLU_1864976_0_0_1"/>
<dbReference type="SUPFAM" id="SSF55811">
    <property type="entry name" value="Nudix"/>
    <property type="match status" value="1"/>
</dbReference>